<feature type="transmembrane region" description="Helical" evidence="1">
    <location>
        <begin position="59"/>
        <end position="78"/>
    </location>
</feature>
<protein>
    <submittedName>
        <fullName evidence="3">Tripartite tricarboxylate transporter TctB family protein</fullName>
    </submittedName>
</protein>
<name>A0A9X2YWV0_9MYCO</name>
<proteinExistence type="predicted"/>
<sequence>MTYPDAQAQPPDTPSPVAQRVLVLAAQLVLIAVGLYVAVESRSLGLWTKLGPGPGLLPLILGVALVGLAAAWLVQTVLDRRRATKSWDDDGPAEPLDRPYILGVVGGLIVLAAVMELIGFQISMAVFLFAELMFLGRQKWWVAASVALVGSIGVFVLFDRVLAVQLPLSSLPFLSGLGL</sequence>
<comment type="caution">
    <text evidence="3">The sequence shown here is derived from an EMBL/GenBank/DDBJ whole genome shotgun (WGS) entry which is preliminary data.</text>
</comment>
<evidence type="ECO:0000313" key="4">
    <source>
        <dbReference type="Proteomes" id="UP001140293"/>
    </source>
</evidence>
<feature type="domain" description="DUF1468" evidence="2">
    <location>
        <begin position="26"/>
        <end position="167"/>
    </location>
</feature>
<feature type="transmembrane region" description="Helical" evidence="1">
    <location>
        <begin position="140"/>
        <end position="158"/>
    </location>
</feature>
<keyword evidence="1" id="KW-0472">Membrane</keyword>
<dbReference type="AlphaFoldDB" id="A0A9X2YWV0"/>
<accession>A0A9X2YWV0</accession>
<dbReference type="InterPro" id="IPR009936">
    <property type="entry name" value="DUF1468"/>
</dbReference>
<keyword evidence="1" id="KW-1133">Transmembrane helix</keyword>
<evidence type="ECO:0000256" key="1">
    <source>
        <dbReference type="SAM" id="Phobius"/>
    </source>
</evidence>
<dbReference type="EMBL" id="JACKSJ010000250">
    <property type="protein sequence ID" value="MCV7173727.1"/>
    <property type="molecule type" value="Genomic_DNA"/>
</dbReference>
<keyword evidence="1" id="KW-0812">Transmembrane</keyword>
<gene>
    <name evidence="3" type="ORF">H7I41_27770</name>
</gene>
<dbReference type="Proteomes" id="UP001140293">
    <property type="component" value="Unassembled WGS sequence"/>
</dbReference>
<keyword evidence="4" id="KW-1185">Reference proteome</keyword>
<dbReference type="RefSeq" id="WP_264015895.1">
    <property type="nucleotide sequence ID" value="NZ_JACKSJ010000250.1"/>
</dbReference>
<evidence type="ECO:0000313" key="3">
    <source>
        <dbReference type="EMBL" id="MCV7173727.1"/>
    </source>
</evidence>
<organism evidence="3 4">
    <name type="scientific">[Mycobacterium] manitobense</name>
    <dbReference type="NCBI Taxonomy" id="190147"/>
    <lineage>
        <taxon>Bacteria</taxon>
        <taxon>Bacillati</taxon>
        <taxon>Actinomycetota</taxon>
        <taxon>Actinomycetes</taxon>
        <taxon>Mycobacteriales</taxon>
        <taxon>Mycobacteriaceae</taxon>
        <taxon>Mycolicibacterium</taxon>
    </lineage>
</organism>
<feature type="transmembrane region" description="Helical" evidence="1">
    <location>
        <begin position="99"/>
        <end position="128"/>
    </location>
</feature>
<dbReference type="Pfam" id="PF07331">
    <property type="entry name" value="TctB"/>
    <property type="match status" value="1"/>
</dbReference>
<reference evidence="3" key="2">
    <citation type="journal article" date="2022" name="BMC Genomics">
        <title>Comparative genome analysis of mycobacteria focusing on tRNA and non-coding RNA.</title>
        <authorList>
            <person name="Behra P.R.K."/>
            <person name="Pettersson B.M.F."/>
            <person name="Ramesh M."/>
            <person name="Das S."/>
            <person name="Dasgupta S."/>
            <person name="Kirsebom L.A."/>
        </authorList>
    </citation>
    <scope>NUCLEOTIDE SEQUENCE</scope>
    <source>
        <strain evidence="3">DSM 44615</strain>
    </source>
</reference>
<reference evidence="3" key="1">
    <citation type="submission" date="2020-07" db="EMBL/GenBank/DDBJ databases">
        <authorList>
            <person name="Pettersson B.M.F."/>
            <person name="Behra P.R.K."/>
            <person name="Ramesh M."/>
            <person name="Das S."/>
            <person name="Dasgupta S."/>
            <person name="Kirsebom L.A."/>
        </authorList>
    </citation>
    <scope>NUCLEOTIDE SEQUENCE</scope>
    <source>
        <strain evidence="3">DSM 44615</strain>
    </source>
</reference>
<evidence type="ECO:0000259" key="2">
    <source>
        <dbReference type="Pfam" id="PF07331"/>
    </source>
</evidence>
<feature type="transmembrane region" description="Helical" evidence="1">
    <location>
        <begin position="21"/>
        <end position="39"/>
    </location>
</feature>